<dbReference type="AlphaFoldDB" id="A0A316GLY2"/>
<dbReference type="PANTHER" id="PTHR43213:SF5">
    <property type="entry name" value="BIFUNCTIONAL DTTP_UTP PYROPHOSPHATASE_METHYLTRANSFERASE PROTEIN-RELATED"/>
    <property type="match status" value="1"/>
</dbReference>
<evidence type="ECO:0000313" key="5">
    <source>
        <dbReference type="Proteomes" id="UP000245708"/>
    </source>
</evidence>
<dbReference type="Proteomes" id="UP000245708">
    <property type="component" value="Unassembled WGS sequence"/>
</dbReference>
<dbReference type="InterPro" id="IPR003697">
    <property type="entry name" value="Maf-like"/>
</dbReference>
<name>A0A316GLY2_9RHOB</name>
<dbReference type="GO" id="GO:0009117">
    <property type="term" value="P:nucleotide metabolic process"/>
    <property type="evidence" value="ECO:0007669"/>
    <property type="project" value="UniProtKB-KW"/>
</dbReference>
<accession>A0A316GLY2</accession>
<comment type="cofactor">
    <cofactor evidence="1">
        <name>a divalent metal cation</name>
        <dbReference type="ChEBI" id="CHEBI:60240"/>
    </cofactor>
</comment>
<dbReference type="SUPFAM" id="SSF52972">
    <property type="entry name" value="ITPase-like"/>
    <property type="match status" value="1"/>
</dbReference>
<dbReference type="EMBL" id="QGGW01000002">
    <property type="protein sequence ID" value="PWK61586.1"/>
    <property type="molecule type" value="Genomic_DNA"/>
</dbReference>
<dbReference type="GO" id="GO:0047429">
    <property type="term" value="F:nucleoside triphosphate diphosphatase activity"/>
    <property type="evidence" value="ECO:0007669"/>
    <property type="project" value="InterPro"/>
</dbReference>
<evidence type="ECO:0000256" key="1">
    <source>
        <dbReference type="ARBA" id="ARBA00001968"/>
    </source>
</evidence>
<dbReference type="InterPro" id="IPR029001">
    <property type="entry name" value="ITPase-like_fam"/>
</dbReference>
<reference evidence="4 5" key="1">
    <citation type="submission" date="2018-05" db="EMBL/GenBank/DDBJ databases">
        <title>Genomic Encyclopedia of Type Strains, Phase IV (KMG-IV): sequencing the most valuable type-strain genomes for metagenomic binning, comparative biology and taxonomic classification.</title>
        <authorList>
            <person name="Goeker M."/>
        </authorList>
    </citation>
    <scope>NUCLEOTIDE SEQUENCE [LARGE SCALE GENOMIC DNA]</scope>
    <source>
        <strain evidence="4 5">DSM 16097</strain>
    </source>
</reference>
<comment type="caution">
    <text evidence="4">The sequence shown here is derived from an EMBL/GenBank/DDBJ whole genome shotgun (WGS) entry which is preliminary data.</text>
</comment>
<sequence length="146" mass="16054">MADALAEAKARRAARDGLTLGCDQILALKSEVLAKPTDRADAQAQLERLSGQTHQLFSAAVLYEDDRAVWRHVGVARMTMHSLTPAEISTYLDSAWPGVASSVGAYQAEALGARLFSRIDGDWFSVLGMPLLDICSYLRLRGWRFE</sequence>
<keyword evidence="2" id="KW-0378">Hydrolase</keyword>
<protein>
    <submittedName>
        <fullName evidence="4">Septum formation protein</fullName>
    </submittedName>
</protein>
<keyword evidence="5" id="KW-1185">Reference proteome</keyword>
<dbReference type="Gene3D" id="3.90.950.10">
    <property type="match status" value="1"/>
</dbReference>
<keyword evidence="3" id="KW-0546">Nucleotide metabolism</keyword>
<evidence type="ECO:0000313" key="4">
    <source>
        <dbReference type="EMBL" id="PWK61586.1"/>
    </source>
</evidence>
<dbReference type="Pfam" id="PF02545">
    <property type="entry name" value="Maf"/>
    <property type="match status" value="1"/>
</dbReference>
<proteinExistence type="predicted"/>
<dbReference type="PANTHER" id="PTHR43213">
    <property type="entry name" value="BIFUNCTIONAL DTTP/UTP PYROPHOSPHATASE/METHYLTRANSFERASE PROTEIN-RELATED"/>
    <property type="match status" value="1"/>
</dbReference>
<gene>
    <name evidence="4" type="ORF">C7455_102275</name>
</gene>
<evidence type="ECO:0000256" key="3">
    <source>
        <dbReference type="ARBA" id="ARBA00023080"/>
    </source>
</evidence>
<organism evidence="4 5">
    <name type="scientific">Roseicyclus mahoneyensis</name>
    <dbReference type="NCBI Taxonomy" id="164332"/>
    <lineage>
        <taxon>Bacteria</taxon>
        <taxon>Pseudomonadati</taxon>
        <taxon>Pseudomonadota</taxon>
        <taxon>Alphaproteobacteria</taxon>
        <taxon>Rhodobacterales</taxon>
        <taxon>Roseobacteraceae</taxon>
        <taxon>Roseicyclus</taxon>
    </lineage>
</organism>
<evidence type="ECO:0000256" key="2">
    <source>
        <dbReference type="ARBA" id="ARBA00022801"/>
    </source>
</evidence>